<protein>
    <submittedName>
        <fullName evidence="1">Uncharacterized protein</fullName>
    </submittedName>
</protein>
<keyword evidence="2" id="KW-1185">Reference proteome</keyword>
<dbReference type="Proteomes" id="UP000237000">
    <property type="component" value="Unassembled WGS sequence"/>
</dbReference>
<accession>A0A2P5EQS0</accession>
<comment type="caution">
    <text evidence="1">The sequence shown here is derived from an EMBL/GenBank/DDBJ whole genome shotgun (WGS) entry which is preliminary data.</text>
</comment>
<proteinExistence type="predicted"/>
<dbReference type="InParanoid" id="A0A2P5EQS0"/>
<dbReference type="AlphaFoldDB" id="A0A2P5EQS0"/>
<name>A0A2P5EQS0_TREOI</name>
<dbReference type="EMBL" id="JXTC01000111">
    <property type="protein sequence ID" value="PON87901.1"/>
    <property type="molecule type" value="Genomic_DNA"/>
</dbReference>
<evidence type="ECO:0000313" key="1">
    <source>
        <dbReference type="EMBL" id="PON87901.1"/>
    </source>
</evidence>
<gene>
    <name evidence="1" type="ORF">TorRG33x02_162800</name>
</gene>
<reference evidence="2" key="1">
    <citation type="submission" date="2016-06" db="EMBL/GenBank/DDBJ databases">
        <title>Parallel loss of symbiosis genes in relatives of nitrogen-fixing non-legume Parasponia.</title>
        <authorList>
            <person name="Van Velzen R."/>
            <person name="Holmer R."/>
            <person name="Bu F."/>
            <person name="Rutten L."/>
            <person name="Van Zeijl A."/>
            <person name="Liu W."/>
            <person name="Santuari L."/>
            <person name="Cao Q."/>
            <person name="Sharma T."/>
            <person name="Shen D."/>
            <person name="Roswanjaya Y."/>
            <person name="Wardhani T."/>
            <person name="Kalhor M.S."/>
            <person name="Jansen J."/>
            <person name="Van den Hoogen J."/>
            <person name="Gungor B."/>
            <person name="Hartog M."/>
            <person name="Hontelez J."/>
            <person name="Verver J."/>
            <person name="Yang W.-C."/>
            <person name="Schijlen E."/>
            <person name="Repin R."/>
            <person name="Schilthuizen M."/>
            <person name="Schranz E."/>
            <person name="Heidstra R."/>
            <person name="Miyata K."/>
            <person name="Fedorova E."/>
            <person name="Kohlen W."/>
            <person name="Bisseling T."/>
            <person name="Smit S."/>
            <person name="Geurts R."/>
        </authorList>
    </citation>
    <scope>NUCLEOTIDE SEQUENCE [LARGE SCALE GENOMIC DNA]</scope>
    <source>
        <strain evidence="2">cv. RG33-2</strain>
    </source>
</reference>
<organism evidence="1 2">
    <name type="scientific">Trema orientale</name>
    <name type="common">Charcoal tree</name>
    <name type="synonym">Celtis orientalis</name>
    <dbReference type="NCBI Taxonomy" id="63057"/>
    <lineage>
        <taxon>Eukaryota</taxon>
        <taxon>Viridiplantae</taxon>
        <taxon>Streptophyta</taxon>
        <taxon>Embryophyta</taxon>
        <taxon>Tracheophyta</taxon>
        <taxon>Spermatophyta</taxon>
        <taxon>Magnoliopsida</taxon>
        <taxon>eudicotyledons</taxon>
        <taxon>Gunneridae</taxon>
        <taxon>Pentapetalae</taxon>
        <taxon>rosids</taxon>
        <taxon>fabids</taxon>
        <taxon>Rosales</taxon>
        <taxon>Cannabaceae</taxon>
        <taxon>Trema</taxon>
    </lineage>
</organism>
<evidence type="ECO:0000313" key="2">
    <source>
        <dbReference type="Proteomes" id="UP000237000"/>
    </source>
</evidence>
<feature type="non-terminal residue" evidence="1">
    <location>
        <position position="1"/>
    </location>
</feature>
<sequence length="78" mass="8425">SQASSFALGSSATRARCEIPRIDEIAIADEVLSLKKRLRGVSRKPEVAASTTSTAAFPPQELAMLDANLQDFYSRAQN</sequence>